<dbReference type="AlphaFoldDB" id="A0A1X9LJS2"/>
<dbReference type="KEGG" id="cphy:B5808_02210"/>
<proteinExistence type="inferred from homology"/>
<dbReference type="InterPro" id="IPR051448">
    <property type="entry name" value="CdaR-like_regulators"/>
</dbReference>
<protein>
    <submittedName>
        <fullName evidence="5">Uncharacterized protein</fullName>
    </submittedName>
</protein>
<comment type="similarity">
    <text evidence="1">Belongs to the CdaR family.</text>
</comment>
<evidence type="ECO:0000259" key="2">
    <source>
        <dbReference type="Pfam" id="PF13556"/>
    </source>
</evidence>
<dbReference type="Gene3D" id="1.10.10.2840">
    <property type="entry name" value="PucR C-terminal helix-turn-helix domain"/>
    <property type="match status" value="1"/>
</dbReference>
<keyword evidence="6" id="KW-1185">Reference proteome</keyword>
<evidence type="ECO:0000256" key="1">
    <source>
        <dbReference type="ARBA" id="ARBA00006754"/>
    </source>
</evidence>
<dbReference type="PANTHER" id="PTHR33744:SF1">
    <property type="entry name" value="DNA-BINDING TRANSCRIPTIONAL ACTIVATOR ADER"/>
    <property type="match status" value="1"/>
</dbReference>
<dbReference type="Pfam" id="PF13556">
    <property type="entry name" value="HTH_30"/>
    <property type="match status" value="1"/>
</dbReference>
<dbReference type="EMBL" id="CP020715">
    <property type="protein sequence ID" value="ARJ04171.1"/>
    <property type="molecule type" value="Genomic_DNA"/>
</dbReference>
<dbReference type="Pfam" id="PF17853">
    <property type="entry name" value="GGDEF_2"/>
    <property type="match status" value="1"/>
</dbReference>
<dbReference type="RefSeq" id="WP_085018046.1">
    <property type="nucleotide sequence ID" value="NZ_BMHD01000001.1"/>
</dbReference>
<dbReference type="STRING" id="1619308.B5808_02210"/>
<dbReference type="InterPro" id="IPR041522">
    <property type="entry name" value="CdaR_GGDEF"/>
</dbReference>
<evidence type="ECO:0000259" key="3">
    <source>
        <dbReference type="Pfam" id="PF14361"/>
    </source>
</evidence>
<feature type="domain" description="CdaR GGDEF-like" evidence="4">
    <location>
        <begin position="197"/>
        <end position="307"/>
    </location>
</feature>
<reference evidence="5 6" key="1">
    <citation type="submission" date="2017-04" db="EMBL/GenBank/DDBJ databases">
        <authorList>
            <person name="Afonso C.L."/>
            <person name="Miller P.J."/>
            <person name="Scott M.A."/>
            <person name="Spackman E."/>
            <person name="Goraichik I."/>
            <person name="Dimitrov K.M."/>
            <person name="Suarez D.L."/>
            <person name="Swayne D.E."/>
        </authorList>
    </citation>
    <scope>NUCLEOTIDE SEQUENCE [LARGE SCALE GENOMIC DNA]</scope>
    <source>
        <strain evidence="6">XA(T)</strain>
    </source>
</reference>
<evidence type="ECO:0000259" key="4">
    <source>
        <dbReference type="Pfam" id="PF17853"/>
    </source>
</evidence>
<feature type="domain" description="PucR C-terminal helix-turn-helix" evidence="2">
    <location>
        <begin position="358"/>
        <end position="412"/>
    </location>
</feature>
<dbReference type="InterPro" id="IPR042070">
    <property type="entry name" value="PucR_C-HTH_sf"/>
</dbReference>
<feature type="domain" description="RsbT co-antagonist protein RsbRD N-terminal" evidence="3">
    <location>
        <begin position="42"/>
        <end position="176"/>
    </location>
</feature>
<dbReference type="Proteomes" id="UP000192775">
    <property type="component" value="Chromosome"/>
</dbReference>
<evidence type="ECO:0000313" key="6">
    <source>
        <dbReference type="Proteomes" id="UP000192775"/>
    </source>
</evidence>
<dbReference type="InterPro" id="IPR025736">
    <property type="entry name" value="PucR_C-HTH_dom"/>
</dbReference>
<dbReference type="PANTHER" id="PTHR33744">
    <property type="entry name" value="CARBOHYDRATE DIACID REGULATOR"/>
    <property type="match status" value="1"/>
</dbReference>
<organism evidence="5 6">
    <name type="scientific">Cnuibacter physcomitrellae</name>
    <dbReference type="NCBI Taxonomy" id="1619308"/>
    <lineage>
        <taxon>Bacteria</taxon>
        <taxon>Bacillati</taxon>
        <taxon>Actinomycetota</taxon>
        <taxon>Actinomycetes</taxon>
        <taxon>Micrococcales</taxon>
        <taxon>Microbacteriaceae</taxon>
        <taxon>Cnuibacter</taxon>
    </lineage>
</organism>
<gene>
    <name evidence="5" type="ORF">B5808_02210</name>
</gene>
<evidence type="ECO:0000313" key="5">
    <source>
        <dbReference type="EMBL" id="ARJ04171.1"/>
    </source>
</evidence>
<dbReference type="Pfam" id="PF14361">
    <property type="entry name" value="RsbRD_N"/>
    <property type="match status" value="1"/>
</dbReference>
<accession>A0A1X9LJS2</accession>
<dbReference type="InterPro" id="IPR025751">
    <property type="entry name" value="RsbRD_N_dom"/>
</dbReference>
<name>A0A1X9LJS2_9MICO</name>
<sequence>MRGLRPTGDADQLLRDSAATPTELASAVEILGPEIAAWAVETALRVVADVHSADADSTMSTGRERQGCEECLLSSLVALHESTPPERVTAPPGAVVNARAAVRQGLSVGAVLRTVWASHTRVLDALLAVLGEEASSGRLVADVRMLNTRMFDYANAYIRDLSDAFDDERRLWNGRSAILRRSVLEAIAAGEAPPADAEAVLGLPLSGTHVIAYAWASATAFVPDRGAEMHRLLVDLAVATSARDFVAIGLGDVTALWWRYPGGVDPTVVETMRTVPRPSWVRLAVGPPGAGAVGVRTSVRTARDLRRLAGDFGSGGFWSSYADGLGALLASDPEAAERFVETEIGPLRGTDARRQEIRETLRLYLRFNRSRSAVATHLTIAPNTVAARVQRAKDLMGLDLDDRWVEILIALEIDALNLSSRT</sequence>